<sequence length="217" mass="24832">MPKENRFNRKLNLLRDLRYILSRILKRLRPAAVRNSFIHRTSKIEPGSQVVSSEFGRHSYCGYDCIFLNVSVGSFCSISDNVVVGGSNHPMHFVSTSPVFLSHRDSVKEKFSRFEYLDLPRTWIGNDVWLGYGCRVRAGVKIGHGAVVAMGSVVTKDVPPYSVVGGNPAQVLRTRFSEEVIEKLLSTEWWHLSDEELGRWAIWFDDPQEFLNEWAKK</sequence>
<dbReference type="InterPro" id="IPR011004">
    <property type="entry name" value="Trimer_LpxA-like_sf"/>
</dbReference>
<name>A0ABV8U781_9PROT</name>
<evidence type="ECO:0000313" key="3">
    <source>
        <dbReference type="Proteomes" id="UP001595776"/>
    </source>
</evidence>
<keyword evidence="2" id="KW-0808">Transferase</keyword>
<dbReference type="EC" id="2.3.1.-" evidence="2"/>
<dbReference type="SUPFAM" id="SSF51161">
    <property type="entry name" value="Trimeric LpxA-like enzymes"/>
    <property type="match status" value="1"/>
</dbReference>
<organism evidence="2 3">
    <name type="scientific">Kordiimonas lipolytica</name>
    <dbReference type="NCBI Taxonomy" id="1662421"/>
    <lineage>
        <taxon>Bacteria</taxon>
        <taxon>Pseudomonadati</taxon>
        <taxon>Pseudomonadota</taxon>
        <taxon>Alphaproteobacteria</taxon>
        <taxon>Kordiimonadales</taxon>
        <taxon>Kordiimonadaceae</taxon>
        <taxon>Kordiimonas</taxon>
    </lineage>
</organism>
<proteinExistence type="inferred from homology"/>
<reference evidence="3" key="1">
    <citation type="journal article" date="2019" name="Int. J. Syst. Evol. Microbiol.">
        <title>The Global Catalogue of Microorganisms (GCM) 10K type strain sequencing project: providing services to taxonomists for standard genome sequencing and annotation.</title>
        <authorList>
            <consortium name="The Broad Institute Genomics Platform"/>
            <consortium name="The Broad Institute Genome Sequencing Center for Infectious Disease"/>
            <person name="Wu L."/>
            <person name="Ma J."/>
        </authorList>
    </citation>
    <scope>NUCLEOTIDE SEQUENCE [LARGE SCALE GENOMIC DNA]</scope>
    <source>
        <strain evidence="3">CGMCC 1.15304</strain>
    </source>
</reference>
<keyword evidence="2" id="KW-0012">Acyltransferase</keyword>
<dbReference type="Proteomes" id="UP001595776">
    <property type="component" value="Unassembled WGS sequence"/>
</dbReference>
<dbReference type="PANTHER" id="PTHR43300:SF11">
    <property type="entry name" value="ACETYLTRANSFERASE RV3034C-RELATED"/>
    <property type="match status" value="1"/>
</dbReference>
<gene>
    <name evidence="2" type="ORF">ACFO5Q_02630</name>
</gene>
<evidence type="ECO:0000313" key="2">
    <source>
        <dbReference type="EMBL" id="MFC4346740.1"/>
    </source>
</evidence>
<dbReference type="Gene3D" id="2.160.10.10">
    <property type="entry name" value="Hexapeptide repeat proteins"/>
    <property type="match status" value="1"/>
</dbReference>
<keyword evidence="3" id="KW-1185">Reference proteome</keyword>
<dbReference type="InterPro" id="IPR001451">
    <property type="entry name" value="Hexapep"/>
</dbReference>
<dbReference type="PANTHER" id="PTHR43300">
    <property type="entry name" value="ACETYLTRANSFERASE"/>
    <property type="match status" value="1"/>
</dbReference>
<protein>
    <submittedName>
        <fullName evidence="2">CatB-related O-acetyltransferase</fullName>
        <ecNumber evidence="2">2.3.1.-</ecNumber>
    </submittedName>
</protein>
<dbReference type="EMBL" id="JBHSCR010000001">
    <property type="protein sequence ID" value="MFC4346740.1"/>
    <property type="molecule type" value="Genomic_DNA"/>
</dbReference>
<accession>A0ABV8U781</accession>
<dbReference type="CDD" id="cd03349">
    <property type="entry name" value="LbH_XAT"/>
    <property type="match status" value="1"/>
</dbReference>
<dbReference type="InterPro" id="IPR050179">
    <property type="entry name" value="Trans_hexapeptide_repeat"/>
</dbReference>
<comment type="caution">
    <text evidence="2">The sequence shown here is derived from an EMBL/GenBank/DDBJ whole genome shotgun (WGS) entry which is preliminary data.</text>
</comment>
<dbReference type="RefSeq" id="WP_082719915.1">
    <property type="nucleotide sequence ID" value="NZ_JBHSCR010000001.1"/>
</dbReference>
<comment type="similarity">
    <text evidence="1">Belongs to the transferase hexapeptide repeat family.</text>
</comment>
<evidence type="ECO:0000256" key="1">
    <source>
        <dbReference type="ARBA" id="ARBA00007274"/>
    </source>
</evidence>
<dbReference type="Pfam" id="PF00132">
    <property type="entry name" value="Hexapep"/>
    <property type="match status" value="1"/>
</dbReference>
<dbReference type="GO" id="GO:0016746">
    <property type="term" value="F:acyltransferase activity"/>
    <property type="evidence" value="ECO:0007669"/>
    <property type="project" value="UniProtKB-KW"/>
</dbReference>